<proteinExistence type="predicted"/>
<feature type="compositionally biased region" description="Basic and acidic residues" evidence="1">
    <location>
        <begin position="176"/>
        <end position="188"/>
    </location>
</feature>
<feature type="region of interest" description="Disordered" evidence="1">
    <location>
        <begin position="1"/>
        <end position="214"/>
    </location>
</feature>
<comment type="caution">
    <text evidence="2">The sequence shown here is derived from an EMBL/GenBank/DDBJ whole genome shotgun (WGS) entry which is preliminary data.</text>
</comment>
<dbReference type="EMBL" id="JAACNO010001558">
    <property type="protein sequence ID" value="KAF4139310.1"/>
    <property type="molecule type" value="Genomic_DNA"/>
</dbReference>
<evidence type="ECO:0000313" key="2">
    <source>
        <dbReference type="EMBL" id="KAF4045442.1"/>
    </source>
</evidence>
<gene>
    <name evidence="2" type="ORF">GN244_ATG02185</name>
    <name evidence="3" type="ORF">GN958_ATG11526</name>
</gene>
<evidence type="ECO:0000313" key="4">
    <source>
        <dbReference type="Proteomes" id="UP000602510"/>
    </source>
</evidence>
<dbReference type="Proteomes" id="UP000704712">
    <property type="component" value="Unassembled WGS sequence"/>
</dbReference>
<sequence>MSAASSDEYFTPCNEDAALDEDTKTASIKAGSQDKNKRPRTSKDDGSRQRNPKRRQESTTLKKAESAETVAFAEKSVNGENATTLDASKTAETQVMSEIVEKQSTLETAETVETQKSVETTVANTESDDTQDMFDMKEIGDVRESEGSRMSDTGATGEASEKHASSMQVHVSDAVESDHTMATDKGDNDGYQPRKRASNHIAELDSMANQRQKM</sequence>
<evidence type="ECO:0000256" key="1">
    <source>
        <dbReference type="SAM" id="MobiDB-lite"/>
    </source>
</evidence>
<accession>A0A833WM92</accession>
<feature type="compositionally biased region" description="Basic and acidic residues" evidence="1">
    <location>
        <begin position="32"/>
        <end position="66"/>
    </location>
</feature>
<reference evidence="2" key="1">
    <citation type="submission" date="2020-04" db="EMBL/GenBank/DDBJ databases">
        <title>Hybrid Assembly of Korean Phytophthora infestans isolates.</title>
        <authorList>
            <person name="Prokchorchik M."/>
            <person name="Lee Y."/>
            <person name="Seo J."/>
            <person name="Cho J.-H."/>
            <person name="Park Y.-E."/>
            <person name="Jang D.-C."/>
            <person name="Im J.-S."/>
            <person name="Choi J.-G."/>
            <person name="Park H.-J."/>
            <person name="Lee G.-B."/>
            <person name="Lee Y.-G."/>
            <person name="Hong S.-Y."/>
            <person name="Cho K."/>
            <person name="Sohn K.H."/>
        </authorList>
    </citation>
    <scope>NUCLEOTIDE SEQUENCE</scope>
    <source>
        <strain evidence="2">KR_1_A1</strain>
        <strain evidence="3">KR_2_A2</strain>
    </source>
</reference>
<dbReference type="AlphaFoldDB" id="A0A833WM92"/>
<organism evidence="2 4">
    <name type="scientific">Phytophthora infestans</name>
    <name type="common">Potato late blight agent</name>
    <name type="synonym">Botrytis infestans</name>
    <dbReference type="NCBI Taxonomy" id="4787"/>
    <lineage>
        <taxon>Eukaryota</taxon>
        <taxon>Sar</taxon>
        <taxon>Stramenopiles</taxon>
        <taxon>Oomycota</taxon>
        <taxon>Peronosporomycetes</taxon>
        <taxon>Peronosporales</taxon>
        <taxon>Peronosporaceae</taxon>
        <taxon>Phytophthora</taxon>
    </lineage>
</organism>
<feature type="compositionally biased region" description="Polar residues" evidence="1">
    <location>
        <begin position="78"/>
        <end position="125"/>
    </location>
</feature>
<evidence type="ECO:0000313" key="3">
    <source>
        <dbReference type="EMBL" id="KAF4139310.1"/>
    </source>
</evidence>
<dbReference type="EMBL" id="WSZM01000047">
    <property type="protein sequence ID" value="KAF4045442.1"/>
    <property type="molecule type" value="Genomic_DNA"/>
</dbReference>
<name>A0A833WM92_PHYIN</name>
<protein>
    <submittedName>
        <fullName evidence="2">Uncharacterized protein</fullName>
    </submittedName>
</protein>
<keyword evidence="4" id="KW-1185">Reference proteome</keyword>
<dbReference type="Proteomes" id="UP000602510">
    <property type="component" value="Unassembled WGS sequence"/>
</dbReference>
<feature type="compositionally biased region" description="Basic and acidic residues" evidence="1">
    <location>
        <begin position="134"/>
        <end position="149"/>
    </location>
</feature>